<reference evidence="2" key="3">
    <citation type="submission" date="2020-12" db="UniProtKB">
        <authorList>
            <consortium name="EnsemblPlants"/>
        </authorList>
    </citation>
    <scope>IDENTIFICATION</scope>
</reference>
<dbReference type="EnsemblPlants" id="Pp3c13_5050V3.2">
    <property type="protein sequence ID" value="Pp3c13_5050V3.2"/>
    <property type="gene ID" value="Pp3c13_5050"/>
</dbReference>
<dbReference type="FunCoup" id="A0A7I4APE5">
    <property type="interactions" value="1570"/>
</dbReference>
<dbReference type="AlphaFoldDB" id="A0A7I4APE5"/>
<dbReference type="Gramene" id="Pp3c13_5050V3.2">
    <property type="protein sequence ID" value="Pp3c13_5050V3.2"/>
    <property type="gene ID" value="Pp3c13_5050"/>
</dbReference>
<reference evidence="2 3" key="2">
    <citation type="journal article" date="2018" name="Plant J.">
        <title>The Physcomitrella patens chromosome-scale assembly reveals moss genome structure and evolution.</title>
        <authorList>
            <person name="Lang D."/>
            <person name="Ullrich K.K."/>
            <person name="Murat F."/>
            <person name="Fuchs J."/>
            <person name="Jenkins J."/>
            <person name="Haas F.B."/>
            <person name="Piednoel M."/>
            <person name="Gundlach H."/>
            <person name="Van Bel M."/>
            <person name="Meyberg R."/>
            <person name="Vives C."/>
            <person name="Morata J."/>
            <person name="Symeonidi A."/>
            <person name="Hiss M."/>
            <person name="Muchero W."/>
            <person name="Kamisugi Y."/>
            <person name="Saleh O."/>
            <person name="Blanc G."/>
            <person name="Decker E.L."/>
            <person name="van Gessel N."/>
            <person name="Grimwood J."/>
            <person name="Hayes R.D."/>
            <person name="Graham S.W."/>
            <person name="Gunter L.E."/>
            <person name="McDaniel S.F."/>
            <person name="Hoernstein S.N.W."/>
            <person name="Larsson A."/>
            <person name="Li F.W."/>
            <person name="Perroud P.F."/>
            <person name="Phillips J."/>
            <person name="Ranjan P."/>
            <person name="Rokshar D.S."/>
            <person name="Rothfels C.J."/>
            <person name="Schneider L."/>
            <person name="Shu S."/>
            <person name="Stevenson D.W."/>
            <person name="Thummler F."/>
            <person name="Tillich M."/>
            <person name="Villarreal Aguilar J.C."/>
            <person name="Widiez T."/>
            <person name="Wong G.K."/>
            <person name="Wymore A."/>
            <person name="Zhang Y."/>
            <person name="Zimmer A.D."/>
            <person name="Quatrano R.S."/>
            <person name="Mayer K.F.X."/>
            <person name="Goodstein D."/>
            <person name="Casacuberta J.M."/>
            <person name="Vandepoele K."/>
            <person name="Reski R."/>
            <person name="Cuming A.C."/>
            <person name="Tuskan G.A."/>
            <person name="Maumus F."/>
            <person name="Salse J."/>
            <person name="Schmutz J."/>
            <person name="Rensing S.A."/>
        </authorList>
    </citation>
    <scope>NUCLEOTIDE SEQUENCE [LARGE SCALE GENOMIC DNA]</scope>
    <source>
        <strain evidence="2 3">cv. Gransden 2004</strain>
    </source>
</reference>
<evidence type="ECO:0000313" key="3">
    <source>
        <dbReference type="Proteomes" id="UP000006727"/>
    </source>
</evidence>
<evidence type="ECO:0000313" key="2">
    <source>
        <dbReference type="EnsemblPlants" id="Pp3c13_5050V3.2"/>
    </source>
</evidence>
<evidence type="ECO:0000256" key="1">
    <source>
        <dbReference type="SAM" id="MobiDB-lite"/>
    </source>
</evidence>
<reference evidence="2 3" key="1">
    <citation type="journal article" date="2008" name="Science">
        <title>The Physcomitrella genome reveals evolutionary insights into the conquest of land by plants.</title>
        <authorList>
            <person name="Rensing S."/>
            <person name="Lang D."/>
            <person name="Zimmer A."/>
            <person name="Terry A."/>
            <person name="Salamov A."/>
            <person name="Shapiro H."/>
            <person name="Nishiyama T."/>
            <person name="Perroud P.-F."/>
            <person name="Lindquist E."/>
            <person name="Kamisugi Y."/>
            <person name="Tanahashi T."/>
            <person name="Sakakibara K."/>
            <person name="Fujita T."/>
            <person name="Oishi K."/>
            <person name="Shin-I T."/>
            <person name="Kuroki Y."/>
            <person name="Toyoda A."/>
            <person name="Suzuki Y."/>
            <person name="Hashimoto A."/>
            <person name="Yamaguchi K."/>
            <person name="Sugano A."/>
            <person name="Kohara Y."/>
            <person name="Fujiyama A."/>
            <person name="Anterola A."/>
            <person name="Aoki S."/>
            <person name="Ashton N."/>
            <person name="Barbazuk W.B."/>
            <person name="Barker E."/>
            <person name="Bennetzen J."/>
            <person name="Bezanilla M."/>
            <person name="Blankenship R."/>
            <person name="Cho S.H."/>
            <person name="Dutcher S."/>
            <person name="Estelle M."/>
            <person name="Fawcett J.A."/>
            <person name="Gundlach H."/>
            <person name="Hanada K."/>
            <person name="Heyl A."/>
            <person name="Hicks K.A."/>
            <person name="Hugh J."/>
            <person name="Lohr M."/>
            <person name="Mayer K."/>
            <person name="Melkozernov A."/>
            <person name="Murata T."/>
            <person name="Nelson D."/>
            <person name="Pils B."/>
            <person name="Prigge M."/>
            <person name="Reiss B."/>
            <person name="Renner T."/>
            <person name="Rombauts S."/>
            <person name="Rushton P."/>
            <person name="Sanderfoot A."/>
            <person name="Schween G."/>
            <person name="Shiu S.-H."/>
            <person name="Stueber K."/>
            <person name="Theodoulou F.L."/>
            <person name="Tu H."/>
            <person name="Van de Peer Y."/>
            <person name="Verrier P.J."/>
            <person name="Waters E."/>
            <person name="Wood A."/>
            <person name="Yang L."/>
            <person name="Cove D."/>
            <person name="Cuming A."/>
            <person name="Hasebe M."/>
            <person name="Lucas S."/>
            <person name="Mishler D.B."/>
            <person name="Reski R."/>
            <person name="Grigoriev I."/>
            <person name="Quatrano R.S."/>
            <person name="Boore J.L."/>
        </authorList>
    </citation>
    <scope>NUCLEOTIDE SEQUENCE [LARGE SCALE GENOMIC DNA]</scope>
    <source>
        <strain evidence="2 3">cv. Gransden 2004</strain>
    </source>
</reference>
<accession>A0A7I4APE5</accession>
<proteinExistence type="predicted"/>
<organism evidence="2 3">
    <name type="scientific">Physcomitrium patens</name>
    <name type="common">Spreading-leaved earth moss</name>
    <name type="synonym">Physcomitrella patens</name>
    <dbReference type="NCBI Taxonomy" id="3218"/>
    <lineage>
        <taxon>Eukaryota</taxon>
        <taxon>Viridiplantae</taxon>
        <taxon>Streptophyta</taxon>
        <taxon>Embryophyta</taxon>
        <taxon>Bryophyta</taxon>
        <taxon>Bryophytina</taxon>
        <taxon>Bryopsida</taxon>
        <taxon>Funariidae</taxon>
        <taxon>Funariales</taxon>
        <taxon>Funariaceae</taxon>
        <taxon>Physcomitrium</taxon>
    </lineage>
</organism>
<feature type="region of interest" description="Disordered" evidence="1">
    <location>
        <begin position="127"/>
        <end position="159"/>
    </location>
</feature>
<dbReference type="InParanoid" id="A0A7I4APE5"/>
<sequence length="159" mass="16914">MVSEITDTSSSGAGSAEETKTLLTTRSCRECLLYSSVIVNKGVIPSVWALVGAVNHKCSCPILNWTTNFAHKEVSSSQTTQPIDITGELPYCYGLEFLDDRKPTTQAVPSANSVPPPKALERLNREDCPNAIPRPPSSIGGSGGGGLSSSQRGFFARLK</sequence>
<dbReference type="EMBL" id="ABEU02000013">
    <property type="status" value="NOT_ANNOTATED_CDS"/>
    <property type="molecule type" value="Genomic_DNA"/>
</dbReference>
<keyword evidence="3" id="KW-1185">Reference proteome</keyword>
<dbReference type="Proteomes" id="UP000006727">
    <property type="component" value="Chromosome 13"/>
</dbReference>
<name>A0A7I4APE5_PHYPA</name>
<protein>
    <submittedName>
        <fullName evidence="2">Uncharacterized protein</fullName>
    </submittedName>
</protein>